<dbReference type="InterPro" id="IPR008907">
    <property type="entry name" value="TPP/p25"/>
</dbReference>
<dbReference type="OrthoDB" id="548799at2759"/>
<gene>
    <name evidence="2" type="ORF">PBRA_006380</name>
</gene>
<reference evidence="2 3" key="1">
    <citation type="submission" date="2015-02" db="EMBL/GenBank/DDBJ databases">
        <authorList>
            <person name="Chooi Y.-H."/>
        </authorList>
    </citation>
    <scope>NUCLEOTIDE SEQUENCE [LARGE SCALE GENOMIC DNA]</scope>
    <source>
        <strain evidence="2">E3</strain>
    </source>
</reference>
<protein>
    <submittedName>
        <fullName evidence="2">Uncharacterized protein</fullName>
    </submittedName>
</protein>
<name>A0A0G4IT44_PLABS</name>
<feature type="region of interest" description="Disordered" evidence="1">
    <location>
        <begin position="79"/>
        <end position="104"/>
    </location>
</feature>
<accession>A0A0G4IT44</accession>
<evidence type="ECO:0000313" key="3">
    <source>
        <dbReference type="Proteomes" id="UP000039324"/>
    </source>
</evidence>
<dbReference type="Proteomes" id="UP000039324">
    <property type="component" value="Unassembled WGS sequence"/>
</dbReference>
<dbReference type="EMBL" id="CDSF01000083">
    <property type="protein sequence ID" value="CEO98266.1"/>
    <property type="molecule type" value="Genomic_DNA"/>
</dbReference>
<proteinExistence type="predicted"/>
<keyword evidence="3" id="KW-1185">Reference proteome</keyword>
<dbReference type="GO" id="GO:0046785">
    <property type="term" value="P:microtubule polymerization"/>
    <property type="evidence" value="ECO:0007669"/>
    <property type="project" value="InterPro"/>
</dbReference>
<evidence type="ECO:0000313" key="2">
    <source>
        <dbReference type="EMBL" id="CEO98266.1"/>
    </source>
</evidence>
<evidence type="ECO:0000256" key="1">
    <source>
        <dbReference type="SAM" id="MobiDB-lite"/>
    </source>
</evidence>
<dbReference type="Pfam" id="PF05517">
    <property type="entry name" value="p25-alpha"/>
    <property type="match status" value="1"/>
</dbReference>
<sequence>MTGKGSDDALGHLMDHRRFTGMHRHRFDRNGKGKGLKGRDSIIKGLGTMHDPYLGGPIWDIAQVVRNFLRLPRADRSSRYGVKSDAETAPSARPNDPQTTSSPIWTKLTNPKLYTGTHIYKYCSETIDEDVLQEMQKLQAMQAYGAEKRLPGIWYDTETRGRQQKASVDRQDNLEFLKTRAIKLHRR</sequence>
<dbReference type="AlphaFoldDB" id="A0A0G4IT44"/>
<dbReference type="GO" id="GO:0015631">
    <property type="term" value="F:tubulin binding"/>
    <property type="evidence" value="ECO:0007669"/>
    <property type="project" value="InterPro"/>
</dbReference>
<organism evidence="2 3">
    <name type="scientific">Plasmodiophora brassicae</name>
    <name type="common">Clubroot disease agent</name>
    <dbReference type="NCBI Taxonomy" id="37360"/>
    <lineage>
        <taxon>Eukaryota</taxon>
        <taxon>Sar</taxon>
        <taxon>Rhizaria</taxon>
        <taxon>Endomyxa</taxon>
        <taxon>Phytomyxea</taxon>
        <taxon>Plasmodiophorida</taxon>
        <taxon>Plasmodiophoridae</taxon>
        <taxon>Plasmodiophora</taxon>
    </lineage>
</organism>